<evidence type="ECO:0000313" key="2">
    <source>
        <dbReference type="EMBL" id="CAI5747535.1"/>
    </source>
</evidence>
<dbReference type="Proteomes" id="UP001162029">
    <property type="component" value="Unassembled WGS sequence"/>
</dbReference>
<accession>A0AAV0VI44</accession>
<keyword evidence="3" id="KW-1185">Reference proteome</keyword>
<name>A0AAV0VI44_9STRA</name>
<organism evidence="2 3">
    <name type="scientific">Peronospora destructor</name>
    <dbReference type="NCBI Taxonomy" id="86335"/>
    <lineage>
        <taxon>Eukaryota</taxon>
        <taxon>Sar</taxon>
        <taxon>Stramenopiles</taxon>
        <taxon>Oomycota</taxon>
        <taxon>Peronosporomycetes</taxon>
        <taxon>Peronosporales</taxon>
        <taxon>Peronosporaceae</taxon>
        <taxon>Peronospora</taxon>
    </lineage>
</organism>
<reference evidence="2" key="1">
    <citation type="submission" date="2022-12" db="EMBL/GenBank/DDBJ databases">
        <authorList>
            <person name="Webb A."/>
        </authorList>
    </citation>
    <scope>NUCLEOTIDE SEQUENCE</scope>
    <source>
        <strain evidence="2">Pd1</strain>
    </source>
</reference>
<dbReference type="AlphaFoldDB" id="A0AAV0VI44"/>
<comment type="caution">
    <text evidence="2">The sequence shown here is derived from an EMBL/GenBank/DDBJ whole genome shotgun (WGS) entry which is preliminary data.</text>
</comment>
<dbReference type="EMBL" id="CANTFM010002697">
    <property type="protein sequence ID" value="CAI5747535.1"/>
    <property type="molecule type" value="Genomic_DNA"/>
</dbReference>
<proteinExistence type="predicted"/>
<gene>
    <name evidence="2" type="ORF">PDE001_LOCUS12429</name>
</gene>
<sequence length="109" mass="12033">MHQIVDGVPASSTQLNTSVSPLNGSTRKVRLSDRELIQRVQRVAIPEGRVELGKLSSKRGWKRVRIGVTNGMKVHFRVLRAQSRQCQVIGGGEIRARISKLLAFSASSK</sequence>
<evidence type="ECO:0000313" key="3">
    <source>
        <dbReference type="Proteomes" id="UP001162029"/>
    </source>
</evidence>
<protein>
    <submittedName>
        <fullName evidence="2">Uncharacterized protein</fullName>
    </submittedName>
</protein>
<feature type="compositionally biased region" description="Polar residues" evidence="1">
    <location>
        <begin position="10"/>
        <end position="21"/>
    </location>
</feature>
<evidence type="ECO:0000256" key="1">
    <source>
        <dbReference type="SAM" id="MobiDB-lite"/>
    </source>
</evidence>
<feature type="region of interest" description="Disordered" evidence="1">
    <location>
        <begin position="1"/>
        <end position="21"/>
    </location>
</feature>